<accession>A0A5C5UAA2</accession>
<dbReference type="RefSeq" id="WP_146325378.1">
    <property type="nucleotide sequence ID" value="NZ_BAABLR010000065.1"/>
</dbReference>
<dbReference type="SMART" id="SM01110">
    <property type="entry name" value="Cutinase"/>
    <property type="match status" value="1"/>
</dbReference>
<dbReference type="SUPFAM" id="SSF53474">
    <property type="entry name" value="alpha/beta-Hydrolases"/>
    <property type="match status" value="1"/>
</dbReference>
<dbReference type="Proteomes" id="UP000320791">
    <property type="component" value="Unassembled WGS sequence"/>
</dbReference>
<reference evidence="3 4" key="1">
    <citation type="submission" date="2019-08" db="EMBL/GenBank/DDBJ databases">
        <authorList>
            <person name="Lei W."/>
        </authorList>
    </citation>
    <scope>NUCLEOTIDE SEQUENCE [LARGE SCALE GENOMIC DNA]</scope>
    <source>
        <strain evidence="3 4">CCUG 58627</strain>
    </source>
</reference>
<evidence type="ECO:0000313" key="4">
    <source>
        <dbReference type="Proteomes" id="UP000320791"/>
    </source>
</evidence>
<protein>
    <recommendedName>
        <fullName evidence="5">Cutinase family protein</fullName>
    </recommendedName>
</protein>
<gene>
    <name evidence="3" type="ORF">FRX94_10920</name>
</gene>
<dbReference type="Gene3D" id="3.40.50.1820">
    <property type="entry name" value="alpha/beta hydrolase"/>
    <property type="match status" value="1"/>
</dbReference>
<keyword evidence="1" id="KW-0378">Hydrolase</keyword>
<comment type="caution">
    <text evidence="3">The sequence shown here is derived from an EMBL/GenBank/DDBJ whole genome shotgun (WGS) entry which is preliminary data.</text>
</comment>
<dbReference type="AlphaFoldDB" id="A0A5C5UAA2"/>
<sequence>MGTQILLRRRVAAVGAMILAATALAQAETQPALATAESMFQESETPTPCPAVVVLAARGSSETRWLDETLPPEPWTFTQPDRQGWEGKALHFMYRHIDSYARSTYDIDPFAQVSFLPLDEGYPAVPVLGSDAGYGSIPFDRMHKSSQLGSDNALHTIDDYEAASACHPKYLLTGYSQGALALQPIEVELEQRGQFAGVIYLGSPVKVHADPRSHFIGTDLRDGVMVLDPDLLAPAAQIAQAHRTEYCIETDFVCNFDQHNSENFVLGFGGDHKDYFKGPASTQEQRDAVAEDFLEYVAAATGG</sequence>
<feature type="signal peptide" evidence="2">
    <location>
        <begin position="1"/>
        <end position="27"/>
    </location>
</feature>
<evidence type="ECO:0000256" key="1">
    <source>
        <dbReference type="ARBA" id="ARBA00022801"/>
    </source>
</evidence>
<evidence type="ECO:0000256" key="2">
    <source>
        <dbReference type="SAM" id="SignalP"/>
    </source>
</evidence>
<feature type="chain" id="PRO_5023097291" description="Cutinase family protein" evidence="2">
    <location>
        <begin position="28"/>
        <end position="303"/>
    </location>
</feature>
<dbReference type="OrthoDB" id="4457739at2"/>
<dbReference type="GO" id="GO:0016787">
    <property type="term" value="F:hydrolase activity"/>
    <property type="evidence" value="ECO:0007669"/>
    <property type="project" value="UniProtKB-KW"/>
</dbReference>
<evidence type="ECO:0008006" key="5">
    <source>
        <dbReference type="Google" id="ProtNLM"/>
    </source>
</evidence>
<proteinExistence type="predicted"/>
<name>A0A5C5UAA2_9CORY</name>
<evidence type="ECO:0000313" key="3">
    <source>
        <dbReference type="EMBL" id="TWT22778.1"/>
    </source>
</evidence>
<organism evidence="3 4">
    <name type="scientific">Corynebacterium canis</name>
    <dbReference type="NCBI Taxonomy" id="679663"/>
    <lineage>
        <taxon>Bacteria</taxon>
        <taxon>Bacillati</taxon>
        <taxon>Actinomycetota</taxon>
        <taxon>Actinomycetes</taxon>
        <taxon>Mycobacteriales</taxon>
        <taxon>Corynebacteriaceae</taxon>
        <taxon>Corynebacterium</taxon>
    </lineage>
</organism>
<dbReference type="EMBL" id="VOHM01000028">
    <property type="protein sequence ID" value="TWT22778.1"/>
    <property type="molecule type" value="Genomic_DNA"/>
</dbReference>
<keyword evidence="4" id="KW-1185">Reference proteome</keyword>
<dbReference type="InterPro" id="IPR029058">
    <property type="entry name" value="AB_hydrolase_fold"/>
</dbReference>
<dbReference type="InterPro" id="IPR000675">
    <property type="entry name" value="Cutinase/axe"/>
</dbReference>
<keyword evidence="2" id="KW-0732">Signal</keyword>